<evidence type="ECO:0000313" key="2">
    <source>
        <dbReference type="EMBL" id="MBM9467762.1"/>
    </source>
</evidence>
<dbReference type="Proteomes" id="UP000663792">
    <property type="component" value="Unassembled WGS sequence"/>
</dbReference>
<dbReference type="GO" id="GO:0006950">
    <property type="term" value="P:response to stress"/>
    <property type="evidence" value="ECO:0007669"/>
    <property type="project" value="TreeGrafter"/>
</dbReference>
<dbReference type="EMBL" id="JAERWK010000012">
    <property type="protein sequence ID" value="MBM9467762.1"/>
    <property type="molecule type" value="Genomic_DNA"/>
</dbReference>
<organism evidence="2 3">
    <name type="scientific">Nakamurella leprariae</name>
    <dbReference type="NCBI Taxonomy" id="2803911"/>
    <lineage>
        <taxon>Bacteria</taxon>
        <taxon>Bacillati</taxon>
        <taxon>Actinomycetota</taxon>
        <taxon>Actinomycetes</taxon>
        <taxon>Nakamurellales</taxon>
        <taxon>Nakamurellaceae</taxon>
        <taxon>Nakamurella</taxon>
    </lineage>
</organism>
<dbReference type="PANTHER" id="PTHR33164">
    <property type="entry name" value="TRANSCRIPTIONAL REGULATOR, MARR FAMILY"/>
    <property type="match status" value="1"/>
</dbReference>
<protein>
    <submittedName>
        <fullName evidence="2">Winged helix-turn-helix transcriptional regulator</fullName>
    </submittedName>
</protein>
<dbReference type="PANTHER" id="PTHR33164:SF95">
    <property type="entry name" value="TRANSCRIPTIONAL REGULATOR"/>
    <property type="match status" value="1"/>
</dbReference>
<dbReference type="SMART" id="SM00347">
    <property type="entry name" value="HTH_MARR"/>
    <property type="match status" value="1"/>
</dbReference>
<dbReference type="Pfam" id="PF12802">
    <property type="entry name" value="MarR_2"/>
    <property type="match status" value="1"/>
</dbReference>
<dbReference type="SUPFAM" id="SSF46785">
    <property type="entry name" value="Winged helix' DNA-binding domain"/>
    <property type="match status" value="1"/>
</dbReference>
<dbReference type="AlphaFoldDB" id="A0A938YBV6"/>
<dbReference type="PROSITE" id="PS50995">
    <property type="entry name" value="HTH_MARR_2"/>
    <property type="match status" value="1"/>
</dbReference>
<dbReference type="InterPro" id="IPR036388">
    <property type="entry name" value="WH-like_DNA-bd_sf"/>
</dbReference>
<gene>
    <name evidence="2" type="ORF">JL106_10765</name>
</gene>
<reference evidence="2" key="1">
    <citation type="submission" date="2021-01" db="EMBL/GenBank/DDBJ databases">
        <title>YIM 132084 draft genome.</title>
        <authorList>
            <person name="An D."/>
        </authorList>
    </citation>
    <scope>NUCLEOTIDE SEQUENCE</scope>
    <source>
        <strain evidence="2">YIM 132084</strain>
    </source>
</reference>
<feature type="domain" description="HTH marR-type" evidence="1">
    <location>
        <begin position="1"/>
        <end position="142"/>
    </location>
</feature>
<name>A0A938YBV6_9ACTN</name>
<evidence type="ECO:0000313" key="3">
    <source>
        <dbReference type="Proteomes" id="UP000663792"/>
    </source>
</evidence>
<proteinExistence type="predicted"/>
<dbReference type="RefSeq" id="WP_205260693.1">
    <property type="nucleotide sequence ID" value="NZ_JAERWK010000012.1"/>
</dbReference>
<dbReference type="Gene3D" id="1.10.10.10">
    <property type="entry name" value="Winged helix-like DNA-binding domain superfamily/Winged helix DNA-binding domain"/>
    <property type="match status" value="1"/>
</dbReference>
<dbReference type="InterPro" id="IPR000835">
    <property type="entry name" value="HTH_MarR-typ"/>
</dbReference>
<dbReference type="GO" id="GO:0003700">
    <property type="term" value="F:DNA-binding transcription factor activity"/>
    <property type="evidence" value="ECO:0007669"/>
    <property type="project" value="InterPro"/>
</dbReference>
<sequence>MSSSDPSAGTTPYIGLLFRRAQQAHVAGWASIVSGDTTSVQFGVLNAVAEREQASQRELCTDLDLDRSTIADIVARLERRGLLRRTRDTADRRRNVVELTGSGLDELAALRPRVDRLSAALVERLSRVETRTLTDLLTKALSDTGPADPPGRQ</sequence>
<keyword evidence="3" id="KW-1185">Reference proteome</keyword>
<evidence type="ECO:0000259" key="1">
    <source>
        <dbReference type="PROSITE" id="PS50995"/>
    </source>
</evidence>
<dbReference type="PRINTS" id="PR00598">
    <property type="entry name" value="HTHMARR"/>
</dbReference>
<accession>A0A938YBV6</accession>
<dbReference type="InterPro" id="IPR039422">
    <property type="entry name" value="MarR/SlyA-like"/>
</dbReference>
<comment type="caution">
    <text evidence="2">The sequence shown here is derived from an EMBL/GenBank/DDBJ whole genome shotgun (WGS) entry which is preliminary data.</text>
</comment>
<dbReference type="InterPro" id="IPR036390">
    <property type="entry name" value="WH_DNA-bd_sf"/>
</dbReference>